<dbReference type="Gene3D" id="3.10.310.20">
    <property type="entry name" value="DHHA2 domain"/>
    <property type="match status" value="1"/>
</dbReference>
<name>A0A3E3K168_9FIRM</name>
<dbReference type="PROSITE" id="PS51371">
    <property type="entry name" value="CBS"/>
    <property type="match status" value="2"/>
</dbReference>
<evidence type="ECO:0000256" key="1">
    <source>
        <dbReference type="ARBA" id="ARBA00001936"/>
    </source>
</evidence>
<gene>
    <name evidence="10" type="ORF">DW016_10695</name>
</gene>
<dbReference type="SMART" id="SM01131">
    <property type="entry name" value="DHHA2"/>
    <property type="match status" value="1"/>
</dbReference>
<evidence type="ECO:0000256" key="5">
    <source>
        <dbReference type="ARBA" id="ARBA00023211"/>
    </source>
</evidence>
<comment type="catalytic activity">
    <reaction evidence="7">
        <text>diphosphate + H2O = 2 phosphate + H(+)</text>
        <dbReference type="Rhea" id="RHEA:24576"/>
        <dbReference type="ChEBI" id="CHEBI:15377"/>
        <dbReference type="ChEBI" id="CHEBI:15378"/>
        <dbReference type="ChEBI" id="CHEBI:33019"/>
        <dbReference type="ChEBI" id="CHEBI:43474"/>
        <dbReference type="EC" id="3.6.1.1"/>
    </reaction>
</comment>
<feature type="domain" description="CBS" evidence="9">
    <location>
        <begin position="256"/>
        <end position="313"/>
    </location>
</feature>
<dbReference type="AlphaFoldDB" id="A0A3E3K168"/>
<keyword evidence="5" id="KW-0464">Manganese</keyword>
<dbReference type="Pfam" id="PF07085">
    <property type="entry name" value="DRTGG"/>
    <property type="match status" value="1"/>
</dbReference>
<dbReference type="EC" id="3.6.1.1" evidence="2"/>
<evidence type="ECO:0000256" key="3">
    <source>
        <dbReference type="ARBA" id="ARBA00022723"/>
    </source>
</evidence>
<dbReference type="SUPFAM" id="SSF64182">
    <property type="entry name" value="DHH phosphoesterases"/>
    <property type="match status" value="1"/>
</dbReference>
<dbReference type="SMART" id="SM00116">
    <property type="entry name" value="CBS"/>
    <property type="match status" value="2"/>
</dbReference>
<dbReference type="InterPro" id="IPR038222">
    <property type="entry name" value="DHHA2_dom_sf"/>
</dbReference>
<sequence>MSDNQKDRKVYVVGHKNPDTDSICSAIAYAELKRRVTGKNYVAKRAGTVSEETLFVLNQFHVQEPALLQNVFQQLKDVDIRKIDGVSSQASVKEAWAMMKENSIRTLPVLKDQKLEGIITIGDIANSYMELHDSHLLSEARTQYRSIKDTLSGEIITGNEHAYFIKGKVVIAASSPDMMENFIEPDDLVIVGNRYESQLCAIEMDASCLVICQGAEVSRTIKKLASERDIVIISTPFDTFTTARLINQSIPVKHFMTRDHLTTFHVNDYLEEVKEVMTKKRYRDFPVIDKKGRFTGFISRRRLLKPKRKQVVLVDHNEKTQAVDGIEEAEILEIIDHHRIGNLETMGPVYFRNQPLGCTATIIYQMYQENQIKPPKEIAGLLCAAILSDTLLFQSPTCTPMDEATARTLAKIAQIDVVEFAKEMFKAGSNLANKSVAEICFQDFKEFHVNELTFGVGQINSMDKEELEEIKEKICPKLVEVLKESGLDMVFFMLTNIVEQSTELLCSGGNARETVMDAFELSEDTEDIILNGVVSRKKQLIPTLVSEMQQ</sequence>
<organism evidence="10 11">
    <name type="scientific">Sellimonas intestinalis</name>
    <dbReference type="NCBI Taxonomy" id="1653434"/>
    <lineage>
        <taxon>Bacteria</taxon>
        <taxon>Bacillati</taxon>
        <taxon>Bacillota</taxon>
        <taxon>Clostridia</taxon>
        <taxon>Lachnospirales</taxon>
        <taxon>Lachnospiraceae</taxon>
        <taxon>Sellimonas</taxon>
    </lineage>
</organism>
<proteinExistence type="predicted"/>
<feature type="domain" description="CBS" evidence="9">
    <location>
        <begin position="79"/>
        <end position="134"/>
    </location>
</feature>
<dbReference type="PANTHER" id="PTHR12112:SF22">
    <property type="entry name" value="MANGANESE-DEPENDENT INORGANIC PYROPHOSPHATASE-RELATED"/>
    <property type="match status" value="1"/>
</dbReference>
<keyword evidence="11" id="KW-1185">Reference proteome</keyword>
<dbReference type="FunFam" id="3.90.1640.10:FF:000001">
    <property type="entry name" value="Probable manganese-dependent inorganic pyrophosphatase"/>
    <property type="match status" value="1"/>
</dbReference>
<keyword evidence="3" id="KW-0479">Metal-binding</keyword>
<keyword evidence="4" id="KW-0378">Hydrolase</keyword>
<dbReference type="InterPro" id="IPR001667">
    <property type="entry name" value="DDH_dom"/>
</dbReference>
<dbReference type="PANTHER" id="PTHR12112">
    <property type="entry name" value="BNIP - RELATED"/>
    <property type="match status" value="1"/>
</dbReference>
<evidence type="ECO:0000313" key="11">
    <source>
        <dbReference type="Proteomes" id="UP000261080"/>
    </source>
</evidence>
<dbReference type="SUPFAM" id="SSF75138">
    <property type="entry name" value="HprK N-terminal domain-like"/>
    <property type="match status" value="1"/>
</dbReference>
<dbReference type="Pfam" id="PF00571">
    <property type="entry name" value="CBS"/>
    <property type="match status" value="2"/>
</dbReference>
<protein>
    <recommendedName>
        <fullName evidence="2">inorganic diphosphatase</fullName>
        <ecNumber evidence="2">3.6.1.1</ecNumber>
    </recommendedName>
    <alternativeName>
        <fullName evidence="6">Pyrophosphate phospho-hydrolase</fullName>
    </alternativeName>
</protein>
<evidence type="ECO:0000256" key="7">
    <source>
        <dbReference type="ARBA" id="ARBA00047820"/>
    </source>
</evidence>
<evidence type="ECO:0000256" key="6">
    <source>
        <dbReference type="ARBA" id="ARBA00032535"/>
    </source>
</evidence>
<dbReference type="Gene3D" id="3.90.1640.10">
    <property type="entry name" value="inorganic pyrophosphatase (n-terminal core)"/>
    <property type="match status" value="2"/>
</dbReference>
<comment type="caution">
    <text evidence="10">The sequence shown here is derived from an EMBL/GenBank/DDBJ whole genome shotgun (WGS) entry which is preliminary data.</text>
</comment>
<accession>A0A3E3K168</accession>
<evidence type="ECO:0000313" key="10">
    <source>
        <dbReference type="EMBL" id="RGE86555.1"/>
    </source>
</evidence>
<dbReference type="RefSeq" id="WP_024732945.1">
    <property type="nucleotide sequence ID" value="NZ_CALBAT010000028.1"/>
</dbReference>
<dbReference type="EMBL" id="QVLX01000005">
    <property type="protein sequence ID" value="RGE86555.1"/>
    <property type="molecule type" value="Genomic_DNA"/>
</dbReference>
<dbReference type="InterPro" id="IPR028979">
    <property type="entry name" value="Ser_kin/Pase_Hpr-like_N_sf"/>
</dbReference>
<dbReference type="InterPro" id="IPR010766">
    <property type="entry name" value="DRTGG"/>
</dbReference>
<reference evidence="10 11" key="1">
    <citation type="submission" date="2018-08" db="EMBL/GenBank/DDBJ databases">
        <title>A genome reference for cultivated species of the human gut microbiota.</title>
        <authorList>
            <person name="Zou Y."/>
            <person name="Xue W."/>
            <person name="Luo G."/>
        </authorList>
    </citation>
    <scope>NUCLEOTIDE SEQUENCE [LARGE SCALE GENOMIC DNA]</scope>
    <source>
        <strain evidence="10 11">AF37-2AT</strain>
    </source>
</reference>
<evidence type="ECO:0000256" key="2">
    <source>
        <dbReference type="ARBA" id="ARBA00012146"/>
    </source>
</evidence>
<dbReference type="InterPro" id="IPR004097">
    <property type="entry name" value="DHHA2"/>
</dbReference>
<dbReference type="GO" id="GO:0046872">
    <property type="term" value="F:metal ion binding"/>
    <property type="evidence" value="ECO:0007669"/>
    <property type="project" value="UniProtKB-KW"/>
</dbReference>
<evidence type="ECO:0000256" key="4">
    <source>
        <dbReference type="ARBA" id="ARBA00022801"/>
    </source>
</evidence>
<dbReference type="GeneID" id="97193174"/>
<evidence type="ECO:0000256" key="8">
    <source>
        <dbReference type="PROSITE-ProRule" id="PRU00703"/>
    </source>
</evidence>
<evidence type="ECO:0000259" key="9">
    <source>
        <dbReference type="PROSITE" id="PS51371"/>
    </source>
</evidence>
<dbReference type="Pfam" id="PF01368">
    <property type="entry name" value="DHH"/>
    <property type="match status" value="1"/>
</dbReference>
<keyword evidence="8" id="KW-0129">CBS domain</keyword>
<dbReference type="NCBIfam" id="NF003877">
    <property type="entry name" value="PRK05427.1"/>
    <property type="match status" value="1"/>
</dbReference>
<dbReference type="GO" id="GO:0005737">
    <property type="term" value="C:cytoplasm"/>
    <property type="evidence" value="ECO:0007669"/>
    <property type="project" value="InterPro"/>
</dbReference>
<dbReference type="InterPro" id="IPR046342">
    <property type="entry name" value="CBS_dom_sf"/>
</dbReference>
<dbReference type="SUPFAM" id="SSF54631">
    <property type="entry name" value="CBS-domain pair"/>
    <property type="match status" value="1"/>
</dbReference>
<dbReference type="Proteomes" id="UP000261080">
    <property type="component" value="Unassembled WGS sequence"/>
</dbReference>
<dbReference type="InterPro" id="IPR000644">
    <property type="entry name" value="CBS_dom"/>
</dbReference>
<dbReference type="NCBIfam" id="NF011443">
    <property type="entry name" value="PRK14869.1-5"/>
    <property type="match status" value="1"/>
</dbReference>
<dbReference type="GO" id="GO:0004427">
    <property type="term" value="F:inorganic diphosphate phosphatase activity"/>
    <property type="evidence" value="ECO:0007669"/>
    <property type="project" value="UniProtKB-EC"/>
</dbReference>
<dbReference type="Gene3D" id="3.40.1390.20">
    <property type="entry name" value="HprK N-terminal domain-like"/>
    <property type="match status" value="1"/>
</dbReference>
<dbReference type="OrthoDB" id="9766150at2"/>
<comment type="cofactor">
    <cofactor evidence="1">
        <name>Mn(2+)</name>
        <dbReference type="ChEBI" id="CHEBI:29035"/>
    </cofactor>
</comment>
<dbReference type="NCBIfam" id="NF011442">
    <property type="entry name" value="PRK14869.1-4"/>
    <property type="match status" value="1"/>
</dbReference>
<dbReference type="Pfam" id="PF02833">
    <property type="entry name" value="DHHA2"/>
    <property type="match status" value="1"/>
</dbReference>
<dbReference type="InterPro" id="IPR038763">
    <property type="entry name" value="DHH_sf"/>
</dbReference>